<dbReference type="EMBL" id="KX284713">
    <property type="protein sequence ID" value="AOM65137.1"/>
    <property type="molecule type" value="Genomic_DNA"/>
</dbReference>
<name>A0A1C9C9S6_9FLOR</name>
<feature type="transmembrane region" description="Helical" evidence="1">
    <location>
        <begin position="96"/>
        <end position="117"/>
    </location>
</feature>
<keyword evidence="1" id="KW-0812">Transmembrane</keyword>
<dbReference type="GeneID" id="29072508"/>
<reference evidence="2" key="1">
    <citation type="journal article" date="2016" name="BMC Biol.">
        <title>Parallel evolution of highly conserved plastid genome architecture in red seaweeds and seed plants.</title>
        <authorList>
            <person name="Lee J."/>
            <person name="Cho C.H."/>
            <person name="Park S.I."/>
            <person name="Choi J.W."/>
            <person name="Song H.S."/>
            <person name="West J.A."/>
            <person name="Bhattacharya D."/>
            <person name="Yoon H.S."/>
        </authorList>
    </citation>
    <scope>NUCLEOTIDE SEQUENCE</scope>
</reference>
<gene>
    <name evidence="2" type="primary">ycf92</name>
    <name evidence="2" type="ORF">Sebd_050</name>
</gene>
<evidence type="ECO:0000256" key="1">
    <source>
        <dbReference type="SAM" id="Phobius"/>
    </source>
</evidence>
<dbReference type="RefSeq" id="YP_009296202.1">
    <property type="nucleotide sequence ID" value="NC_031170.1"/>
</dbReference>
<feature type="transmembrane region" description="Helical" evidence="1">
    <location>
        <begin position="29"/>
        <end position="55"/>
    </location>
</feature>
<organism evidence="2">
    <name type="scientific">Sebdenia flabellata</name>
    <dbReference type="NCBI Taxonomy" id="42024"/>
    <lineage>
        <taxon>Eukaryota</taxon>
        <taxon>Rhodophyta</taxon>
        <taxon>Florideophyceae</taxon>
        <taxon>Rhodymeniophycidae</taxon>
        <taxon>Sebdeniales</taxon>
        <taxon>Sebdeniaceae</taxon>
        <taxon>Sebdenia</taxon>
    </lineage>
</organism>
<evidence type="ECO:0000313" key="2">
    <source>
        <dbReference type="EMBL" id="AOM65137.1"/>
    </source>
</evidence>
<accession>A0A1C9C9S6</accession>
<sequence length="244" mass="29272">MCLLKISLSNQYIYTPITWLHRIKPKNKIYFIFSFLIFLPYQNYSYFMISIILYLSIALTLRIPKKYYNYFIQIVLIIVLYIFFNKAHKINYINKNQIRVFIPLKILGFISNAYFILPEFVLRISLITILYLVVLKMLLWTTTYETILILFFSNKKIKSNNLQKIMLVSSFACQFLEQILLHIRIIMVAVKLRNIHLKVMIHKYIILHYAIAKCLTNIKYDILKISSSLYIRDLDEKNFKIHSI</sequence>
<feature type="transmembrane region" description="Helical" evidence="1">
    <location>
        <begin position="129"/>
        <end position="153"/>
    </location>
</feature>
<geneLocation type="plastid" evidence="2"/>
<keyword evidence="1" id="KW-1133">Transmembrane helix</keyword>
<dbReference type="AlphaFoldDB" id="A0A1C9C9S6"/>
<protein>
    <submittedName>
        <fullName evidence="2">Uncharacterized protein</fullName>
    </submittedName>
</protein>
<keyword evidence="1" id="KW-0472">Membrane</keyword>
<feature type="transmembrane region" description="Helical" evidence="1">
    <location>
        <begin position="67"/>
        <end position="84"/>
    </location>
</feature>
<keyword evidence="2" id="KW-0934">Plastid</keyword>
<proteinExistence type="predicted"/>